<gene>
    <name evidence="2" type="ORF">CYLTODRAFT_61755</name>
</gene>
<sequence>MGSLSMPSTPFPSRPSSPSPSAMAASSRILETRGLESPEGLMWASKREHFLDYRGHLVSRSMLEKAGRDALGSAARFYDRRIFDVPEPRPSRIPTWSDTDKARKPEEITLSRRTSPASSSTASSRLTTAVNTPTTEYKTLLDDWVHVDKKREPKARCLLHRL</sequence>
<organism evidence="2 3">
    <name type="scientific">Cylindrobasidium torrendii FP15055 ss-10</name>
    <dbReference type="NCBI Taxonomy" id="1314674"/>
    <lineage>
        <taxon>Eukaryota</taxon>
        <taxon>Fungi</taxon>
        <taxon>Dikarya</taxon>
        <taxon>Basidiomycota</taxon>
        <taxon>Agaricomycotina</taxon>
        <taxon>Agaricomycetes</taxon>
        <taxon>Agaricomycetidae</taxon>
        <taxon>Agaricales</taxon>
        <taxon>Marasmiineae</taxon>
        <taxon>Physalacriaceae</taxon>
        <taxon>Cylindrobasidium</taxon>
    </lineage>
</organism>
<feature type="compositionally biased region" description="Low complexity" evidence="1">
    <location>
        <begin position="19"/>
        <end position="28"/>
    </location>
</feature>
<feature type="region of interest" description="Disordered" evidence="1">
    <location>
        <begin position="1"/>
        <end position="31"/>
    </location>
</feature>
<feature type="compositionally biased region" description="Low complexity" evidence="1">
    <location>
        <begin position="111"/>
        <end position="129"/>
    </location>
</feature>
<name>A0A0D7B7F7_9AGAR</name>
<dbReference type="AlphaFoldDB" id="A0A0D7B7F7"/>
<evidence type="ECO:0000256" key="1">
    <source>
        <dbReference type="SAM" id="MobiDB-lite"/>
    </source>
</evidence>
<proteinExistence type="predicted"/>
<protein>
    <submittedName>
        <fullName evidence="2">Uncharacterized protein</fullName>
    </submittedName>
</protein>
<evidence type="ECO:0000313" key="2">
    <source>
        <dbReference type="EMBL" id="KIY65466.1"/>
    </source>
</evidence>
<dbReference type="Proteomes" id="UP000054007">
    <property type="component" value="Unassembled WGS sequence"/>
</dbReference>
<feature type="region of interest" description="Disordered" evidence="1">
    <location>
        <begin position="88"/>
        <end position="130"/>
    </location>
</feature>
<reference evidence="2 3" key="1">
    <citation type="journal article" date="2015" name="Fungal Genet. Biol.">
        <title>Evolution of novel wood decay mechanisms in Agaricales revealed by the genome sequences of Fistulina hepatica and Cylindrobasidium torrendii.</title>
        <authorList>
            <person name="Floudas D."/>
            <person name="Held B.W."/>
            <person name="Riley R."/>
            <person name="Nagy L.G."/>
            <person name="Koehler G."/>
            <person name="Ransdell A.S."/>
            <person name="Younus H."/>
            <person name="Chow J."/>
            <person name="Chiniquy J."/>
            <person name="Lipzen A."/>
            <person name="Tritt A."/>
            <person name="Sun H."/>
            <person name="Haridas S."/>
            <person name="LaButti K."/>
            <person name="Ohm R.A."/>
            <person name="Kues U."/>
            <person name="Blanchette R.A."/>
            <person name="Grigoriev I.V."/>
            <person name="Minto R.E."/>
            <person name="Hibbett D.S."/>
        </authorList>
    </citation>
    <scope>NUCLEOTIDE SEQUENCE [LARGE SCALE GENOMIC DNA]</scope>
    <source>
        <strain evidence="2 3">FP15055 ss-10</strain>
    </source>
</reference>
<keyword evidence="3" id="KW-1185">Reference proteome</keyword>
<feature type="compositionally biased region" description="Pro residues" evidence="1">
    <location>
        <begin position="9"/>
        <end position="18"/>
    </location>
</feature>
<feature type="compositionally biased region" description="Basic and acidic residues" evidence="1">
    <location>
        <begin position="98"/>
        <end position="110"/>
    </location>
</feature>
<evidence type="ECO:0000313" key="3">
    <source>
        <dbReference type="Proteomes" id="UP000054007"/>
    </source>
</evidence>
<accession>A0A0D7B7F7</accession>
<dbReference type="EMBL" id="KN880589">
    <property type="protein sequence ID" value="KIY65466.1"/>
    <property type="molecule type" value="Genomic_DNA"/>
</dbReference>